<evidence type="ECO:0000256" key="1">
    <source>
        <dbReference type="ARBA" id="ARBA00004141"/>
    </source>
</evidence>
<name>A0A8J1XKZ5_OWEFU</name>
<reference evidence="5" key="1">
    <citation type="submission" date="2022-03" db="EMBL/GenBank/DDBJ databases">
        <authorList>
            <person name="Martin C."/>
        </authorList>
    </citation>
    <scope>NUCLEOTIDE SEQUENCE</scope>
</reference>
<dbReference type="Pfam" id="PF01490">
    <property type="entry name" value="Aa_trans"/>
    <property type="match status" value="2"/>
</dbReference>
<dbReference type="OrthoDB" id="1684102at2759"/>
<evidence type="ECO:0000256" key="2">
    <source>
        <dbReference type="ARBA" id="ARBA00022692"/>
    </source>
</evidence>
<keyword evidence="4" id="KW-0472">Membrane</keyword>
<gene>
    <name evidence="5" type="ORF">OFUS_LOCUS3611</name>
</gene>
<keyword evidence="6" id="KW-1185">Reference proteome</keyword>
<evidence type="ECO:0000313" key="5">
    <source>
        <dbReference type="EMBL" id="CAH1776436.1"/>
    </source>
</evidence>
<dbReference type="GO" id="GO:0015179">
    <property type="term" value="F:L-amino acid transmembrane transporter activity"/>
    <property type="evidence" value="ECO:0007669"/>
    <property type="project" value="TreeGrafter"/>
</dbReference>
<keyword evidence="3" id="KW-1133">Transmembrane helix</keyword>
<dbReference type="Proteomes" id="UP000749559">
    <property type="component" value="Unassembled WGS sequence"/>
</dbReference>
<evidence type="ECO:0000256" key="4">
    <source>
        <dbReference type="ARBA" id="ARBA00023136"/>
    </source>
</evidence>
<accession>A0A8J1XKZ5</accession>
<dbReference type="AlphaFoldDB" id="A0A8J1XKZ5"/>
<dbReference type="EMBL" id="CAIIXF020000002">
    <property type="protein sequence ID" value="CAH1776436.1"/>
    <property type="molecule type" value="Genomic_DNA"/>
</dbReference>
<sequence>MAGAVSVGDPSGSTSIIRIMANIFISFIGAGVLGLPFAFKEAGILEGSLIMMAVGLISVKAMLLIIDCKDRLINKDTTLNKGSSWLKDGATKLILKVTEGTTEEKADLMEMEEMNGVVKQKKEPSKPEAPGQDLTYGDVGYYAMGHTGRLLVEFAIVISQVGFCCAYLIFISENLHDFFEVIKKYQWLLILLPPLAILTLLRHLNSLAISSLFAQCSNLLAFGVVFWFDFEHFHALKDIHRKEISLKGFPFFLAIAIYCYEGAGMILSLESSVAKEVRHRFRPLFKITLVIVTALYISFGVSGYLSFGPETDAIITLNLPKGESLDFALMVKSCLCLALFFTYPVMMFPVINILESKIISNPKENLWKGNILRFSIVSLTGIIVLLVPNFANLMALVGAGCCTLLAFILPGIFHLKIFQGALTKWSWTLDVCIIVIGIVGTIIGLQDAIQRLFTPNGDSDLENYDTTTLSSIADHAARIIRNTSNTVQSATQKIPIEKILKNVTKLKTH</sequence>
<keyword evidence="2" id="KW-0812">Transmembrane</keyword>
<dbReference type="InterPro" id="IPR013057">
    <property type="entry name" value="AA_transpt_TM"/>
</dbReference>
<comment type="caution">
    <text evidence="5">The sequence shown here is derived from an EMBL/GenBank/DDBJ whole genome shotgun (WGS) entry which is preliminary data.</text>
</comment>
<proteinExistence type="predicted"/>
<evidence type="ECO:0000256" key="3">
    <source>
        <dbReference type="ARBA" id="ARBA00022989"/>
    </source>
</evidence>
<evidence type="ECO:0000313" key="6">
    <source>
        <dbReference type="Proteomes" id="UP000749559"/>
    </source>
</evidence>
<protein>
    <submittedName>
        <fullName evidence="5">Uncharacterized protein</fullName>
    </submittedName>
</protein>
<comment type="subcellular location">
    <subcellularLocation>
        <location evidence="1">Membrane</location>
        <topology evidence="1">Multi-pass membrane protein</topology>
    </subcellularLocation>
</comment>
<dbReference type="GO" id="GO:0005774">
    <property type="term" value="C:vacuolar membrane"/>
    <property type="evidence" value="ECO:0007669"/>
    <property type="project" value="TreeGrafter"/>
</dbReference>
<organism evidence="5 6">
    <name type="scientific">Owenia fusiformis</name>
    <name type="common">Polychaete worm</name>
    <dbReference type="NCBI Taxonomy" id="6347"/>
    <lineage>
        <taxon>Eukaryota</taxon>
        <taxon>Metazoa</taxon>
        <taxon>Spiralia</taxon>
        <taxon>Lophotrochozoa</taxon>
        <taxon>Annelida</taxon>
        <taxon>Polychaeta</taxon>
        <taxon>Sedentaria</taxon>
        <taxon>Canalipalpata</taxon>
        <taxon>Sabellida</taxon>
        <taxon>Oweniida</taxon>
        <taxon>Oweniidae</taxon>
        <taxon>Owenia</taxon>
    </lineage>
</organism>
<dbReference type="PANTHER" id="PTHR22950">
    <property type="entry name" value="AMINO ACID TRANSPORTER"/>
    <property type="match status" value="1"/>
</dbReference>
<dbReference type="PANTHER" id="PTHR22950:SF677">
    <property type="entry name" value="AMINO ACID TRANSPORTER TRANSMEMBRANE DOMAIN-CONTAINING PROTEIN"/>
    <property type="match status" value="1"/>
</dbReference>